<sequence length="242" mass="27323">MGFKDLFSSAGRSKSKLDKHIKTVQNQYAQSADRYYAMEQLLEMGDIPAIVGLMKRFTMNASKSIEDEEEKGWLYKRLLGLPLDTVLPAAKEFCLQSDNIAWVLRVVEELASKQQEWDILNALLAHHPPGYERDPSAKLQLLTHLQEIDDPRVPDILAGYLEDPDEGVRFFAVEALLDIGEQRSLGPLVARLGNPAEDSLRLRTRILTGLARLGWDVSAHRDVIHKAIGNDHTFDGTHIKER</sequence>
<dbReference type="InterPro" id="IPR011989">
    <property type="entry name" value="ARM-like"/>
</dbReference>
<dbReference type="InterPro" id="IPR016024">
    <property type="entry name" value="ARM-type_fold"/>
</dbReference>
<gene>
    <name evidence="1" type="ORF">SAMN02745121_08288</name>
</gene>
<name>A0A1I2HXH5_9BACT</name>
<dbReference type="AlphaFoldDB" id="A0A1I2HXH5"/>
<keyword evidence="2" id="KW-1185">Reference proteome</keyword>
<accession>A0A1I2HXH5</accession>
<dbReference type="STRING" id="54.SAMN02745121_08288"/>
<dbReference type="Pfam" id="PF13646">
    <property type="entry name" value="HEAT_2"/>
    <property type="match status" value="1"/>
</dbReference>
<dbReference type="EMBL" id="FOMX01000050">
    <property type="protein sequence ID" value="SFF34562.1"/>
    <property type="molecule type" value="Genomic_DNA"/>
</dbReference>
<dbReference type="SUPFAM" id="SSF48371">
    <property type="entry name" value="ARM repeat"/>
    <property type="match status" value="1"/>
</dbReference>
<dbReference type="Proteomes" id="UP000199400">
    <property type="component" value="Unassembled WGS sequence"/>
</dbReference>
<reference evidence="2" key="1">
    <citation type="submission" date="2016-10" db="EMBL/GenBank/DDBJ databases">
        <authorList>
            <person name="Varghese N."/>
            <person name="Submissions S."/>
        </authorList>
    </citation>
    <scope>NUCLEOTIDE SEQUENCE [LARGE SCALE GENOMIC DNA]</scope>
    <source>
        <strain evidence="2">ATCC 25963</strain>
    </source>
</reference>
<protein>
    <submittedName>
        <fullName evidence="1">HEAT repeat-containing protein</fullName>
    </submittedName>
</protein>
<organism evidence="1 2">
    <name type="scientific">Nannocystis exedens</name>
    <dbReference type="NCBI Taxonomy" id="54"/>
    <lineage>
        <taxon>Bacteria</taxon>
        <taxon>Pseudomonadati</taxon>
        <taxon>Myxococcota</taxon>
        <taxon>Polyangia</taxon>
        <taxon>Nannocystales</taxon>
        <taxon>Nannocystaceae</taxon>
        <taxon>Nannocystis</taxon>
    </lineage>
</organism>
<proteinExistence type="predicted"/>
<dbReference type="OrthoDB" id="5506750at2"/>
<dbReference type="RefSeq" id="WP_096333934.1">
    <property type="nucleotide sequence ID" value="NZ_FOMX01000050.1"/>
</dbReference>
<evidence type="ECO:0000313" key="1">
    <source>
        <dbReference type="EMBL" id="SFF34562.1"/>
    </source>
</evidence>
<dbReference type="Gene3D" id="1.25.10.10">
    <property type="entry name" value="Leucine-rich Repeat Variant"/>
    <property type="match status" value="1"/>
</dbReference>
<evidence type="ECO:0000313" key="2">
    <source>
        <dbReference type="Proteomes" id="UP000199400"/>
    </source>
</evidence>